<dbReference type="Gene3D" id="3.30.450.20">
    <property type="entry name" value="PAS domain"/>
    <property type="match status" value="3"/>
</dbReference>
<dbReference type="GO" id="GO:0006171">
    <property type="term" value="P:cAMP biosynthetic process"/>
    <property type="evidence" value="ECO:0007669"/>
    <property type="project" value="UniProtKB-KW"/>
</dbReference>
<dbReference type="CDD" id="cd06225">
    <property type="entry name" value="HAMP"/>
    <property type="match status" value="1"/>
</dbReference>
<dbReference type="GO" id="GO:0016301">
    <property type="term" value="F:kinase activity"/>
    <property type="evidence" value="ECO:0007669"/>
    <property type="project" value="UniProtKB-KW"/>
</dbReference>
<dbReference type="SUPFAM" id="SSF55073">
    <property type="entry name" value="Nucleotide cyclase"/>
    <property type="match status" value="1"/>
</dbReference>
<evidence type="ECO:0000259" key="27">
    <source>
        <dbReference type="PROSITE" id="PS50885"/>
    </source>
</evidence>
<dbReference type="Gene3D" id="3.30.70.1230">
    <property type="entry name" value="Nucleotide cyclase"/>
    <property type="match status" value="1"/>
</dbReference>
<keyword evidence="12" id="KW-0067">ATP-binding</keyword>
<dbReference type="InterPro" id="IPR001054">
    <property type="entry name" value="A/G_cyclase"/>
</dbReference>
<dbReference type="PROSITE" id="PS50113">
    <property type="entry name" value="PAC"/>
    <property type="match status" value="2"/>
</dbReference>
<evidence type="ECO:0000256" key="16">
    <source>
        <dbReference type="ARBA" id="ARBA00023012"/>
    </source>
</evidence>
<evidence type="ECO:0000256" key="18">
    <source>
        <dbReference type="ARBA" id="ARBA00023239"/>
    </source>
</evidence>
<comment type="catalytic activity">
    <reaction evidence="1">
        <text>ATP = 3',5'-cyclic AMP + diphosphate</text>
        <dbReference type="Rhea" id="RHEA:15389"/>
        <dbReference type="ChEBI" id="CHEBI:30616"/>
        <dbReference type="ChEBI" id="CHEBI:33019"/>
        <dbReference type="ChEBI" id="CHEBI:58165"/>
        <dbReference type="EC" id="4.6.1.1"/>
    </reaction>
</comment>
<dbReference type="InterPro" id="IPR000700">
    <property type="entry name" value="PAS-assoc_C"/>
</dbReference>
<dbReference type="CDD" id="cd00130">
    <property type="entry name" value="PAS"/>
    <property type="match status" value="2"/>
</dbReference>
<keyword evidence="8 24" id="KW-0812">Transmembrane</keyword>
<comment type="subcellular location">
    <subcellularLocation>
        <location evidence="2">Cell membrane</location>
        <topology evidence="2">Multi-pass membrane protein</topology>
    </subcellularLocation>
</comment>
<dbReference type="GO" id="GO:0005886">
    <property type="term" value="C:plasma membrane"/>
    <property type="evidence" value="ECO:0007669"/>
    <property type="project" value="UniProtKB-SubCell"/>
</dbReference>
<dbReference type="CDD" id="cd07302">
    <property type="entry name" value="CHD"/>
    <property type="match status" value="1"/>
</dbReference>
<keyword evidence="17 24" id="KW-0472">Membrane</keyword>
<dbReference type="InterPro" id="IPR035965">
    <property type="entry name" value="PAS-like_dom_sf"/>
</dbReference>
<evidence type="ECO:0000256" key="11">
    <source>
        <dbReference type="ARBA" id="ARBA00022777"/>
    </source>
</evidence>
<keyword evidence="15" id="KW-0115">cAMP biosynthesis</keyword>
<feature type="transmembrane region" description="Helical" evidence="24">
    <location>
        <begin position="20"/>
        <end position="41"/>
    </location>
</feature>
<dbReference type="SMART" id="SM00044">
    <property type="entry name" value="CYCc"/>
    <property type="match status" value="1"/>
</dbReference>
<evidence type="ECO:0000256" key="15">
    <source>
        <dbReference type="ARBA" id="ARBA00022998"/>
    </source>
</evidence>
<evidence type="ECO:0000256" key="9">
    <source>
        <dbReference type="ARBA" id="ARBA00022723"/>
    </source>
</evidence>
<keyword evidence="18 22" id="KW-0456">Lyase</keyword>
<evidence type="ECO:0000256" key="6">
    <source>
        <dbReference type="ARBA" id="ARBA00022553"/>
    </source>
</evidence>
<keyword evidence="16" id="KW-0902">Two-component regulatory system</keyword>
<evidence type="ECO:0000313" key="28">
    <source>
        <dbReference type="EMBL" id="MBE9040123.1"/>
    </source>
</evidence>
<evidence type="ECO:0000256" key="23">
    <source>
        <dbReference type="SAM" id="Coils"/>
    </source>
</evidence>
<sequence length="936" mass="104886">MISLTRQVAKIARRLPLRIVLVVPFTVLVFAAVGITGLLSVRNGQRAIGKLATQLNNEITDRIEETLTTYLDAPHKIDRLNVEAIRLGLLDIEDKEALGQQFWQQLQAFPRVDRIYFGDERGGFVLAGRESEDDFQIRIAPGLGDEKFFIYGADDFGRPVGRIEQLAGFDPRERPWYESARNARGATWSEIYPIFTDGTLAIAASEPVYDRAGDLVGVVAADLDLPQIDRFLENLEIAKSGLVFIVEDSGSLVAASDPNSQLVKAANGTGQPQRIRAIDSEVPLMRASTAYLSDRFGDLASVGSSTLSRLTWDGNRYFLSVTPISDDRGIDWSVVVVIPEAELMGDIQQNTREAIAICVVAFVVAGVLDVLASRWVVRPIQRLSSASQAISRSAGRKGFRKELNRQIHEGGIQELVLLARSFNQMAAQLRESFSAWEETNEELEVRVQERTASLENAQAELRALFTAMPEFIFIKDANGRYLKVASTDPKMLYKTDELVNKTEYDVFEPSQAKEFVRCIREALKTQQTVTIEYKLPKKGQEEWFSASISPILEGPTANAIPKVIWVARNITDRKQAEEKLQEQKHYLRLILDNIPQQVFWKDANLFFKGCNTNWAKAAHLESPDAVRGKTDYDLLPLEVAEEFRKQDRKIIETKEPQLHIQAIKQKPGANGEKIWLDINKIPIYDEQGNSLGIIGVLDDITERKISEKALKDEQEKSDKLLLNILPAPIAEKLKNTQNLEIKNSNFEGRSEAAIAEQFDCATILFADIVGFTPLSAKMPATELVNLLNQIFSKFDRLAQEYNLEKIKTIGDAYMVAGGLPVPRNDSAEAIANMALDIQEAIEEVNSYIGRNLSIRIGINTGPVVAGVIGLKKFSYDLWGDTVNVASRMESSGEPGRIQVTEKTYNFLKNRYILEERGHIFVKGKGEMKTYWLIDRK</sequence>
<dbReference type="Gene3D" id="6.10.340.10">
    <property type="match status" value="1"/>
</dbReference>
<dbReference type="FunFam" id="3.30.70.1230:FF:000033">
    <property type="entry name" value="Adenylate cyclase"/>
    <property type="match status" value="1"/>
</dbReference>
<gene>
    <name evidence="28" type="ORF">IQ235_04860</name>
</gene>
<keyword evidence="10" id="KW-0547">Nucleotide-binding</keyword>
<dbReference type="CDD" id="cd12913">
    <property type="entry name" value="PDC1_MCP_like"/>
    <property type="match status" value="1"/>
</dbReference>
<dbReference type="SMART" id="SM00304">
    <property type="entry name" value="HAMP"/>
    <property type="match status" value="1"/>
</dbReference>
<evidence type="ECO:0000256" key="21">
    <source>
        <dbReference type="ARBA" id="ARBA00064436"/>
    </source>
</evidence>
<dbReference type="PANTHER" id="PTHR11920:SF335">
    <property type="entry name" value="GUANYLATE CYCLASE"/>
    <property type="match status" value="1"/>
</dbReference>
<dbReference type="InterPro" id="IPR003660">
    <property type="entry name" value="HAMP_dom"/>
</dbReference>
<dbReference type="SMART" id="SM00091">
    <property type="entry name" value="PAS"/>
    <property type="match status" value="2"/>
</dbReference>
<dbReference type="PROSITE" id="PS50125">
    <property type="entry name" value="GUANYLATE_CYCLASE_2"/>
    <property type="match status" value="1"/>
</dbReference>
<evidence type="ECO:0000256" key="8">
    <source>
        <dbReference type="ARBA" id="ARBA00022692"/>
    </source>
</evidence>
<evidence type="ECO:0000259" key="26">
    <source>
        <dbReference type="PROSITE" id="PS50125"/>
    </source>
</evidence>
<dbReference type="InterPro" id="IPR033479">
    <property type="entry name" value="dCache_1"/>
</dbReference>
<comment type="caution">
    <text evidence="28">The sequence shown here is derived from an EMBL/GenBank/DDBJ whole genome shotgun (WGS) entry which is preliminary data.</text>
</comment>
<dbReference type="InterPro" id="IPR018297">
    <property type="entry name" value="A/G_cyclase_CS"/>
</dbReference>
<comment type="subunit">
    <text evidence="21">Homodimer. Can also exist as monomer.</text>
</comment>
<evidence type="ECO:0000313" key="29">
    <source>
        <dbReference type="Proteomes" id="UP000621799"/>
    </source>
</evidence>
<evidence type="ECO:0000256" key="24">
    <source>
        <dbReference type="SAM" id="Phobius"/>
    </source>
</evidence>
<dbReference type="SMART" id="SM00086">
    <property type="entry name" value="PAC"/>
    <property type="match status" value="2"/>
</dbReference>
<keyword evidence="6" id="KW-0597">Phosphoprotein</keyword>
<dbReference type="Pfam" id="PF00211">
    <property type="entry name" value="Guanylate_cyc"/>
    <property type="match status" value="1"/>
</dbReference>
<evidence type="ECO:0000256" key="17">
    <source>
        <dbReference type="ARBA" id="ARBA00023136"/>
    </source>
</evidence>
<evidence type="ECO:0000256" key="2">
    <source>
        <dbReference type="ARBA" id="ARBA00004651"/>
    </source>
</evidence>
<evidence type="ECO:0000256" key="3">
    <source>
        <dbReference type="ARBA" id="ARBA00012201"/>
    </source>
</evidence>
<feature type="domain" description="HAMP" evidence="27">
    <location>
        <begin position="374"/>
        <end position="434"/>
    </location>
</feature>
<protein>
    <recommendedName>
        <fullName evidence="4">Adenylate cyclase</fullName>
        <ecNumber evidence="3">4.6.1.1</ecNumber>
    </recommendedName>
    <alternativeName>
        <fullName evidence="19">ATP pyrophosphate-lyase</fullName>
    </alternativeName>
    <alternativeName>
        <fullName evidence="20">Adenylyl cyclase</fullName>
    </alternativeName>
</protein>
<dbReference type="InterPro" id="IPR029787">
    <property type="entry name" value="Nucleotide_cyclase"/>
</dbReference>
<dbReference type="Pfam" id="PF02743">
    <property type="entry name" value="dCache_1"/>
    <property type="match status" value="1"/>
</dbReference>
<dbReference type="EC" id="4.6.1.1" evidence="3"/>
<keyword evidence="5" id="KW-1003">Cell membrane</keyword>
<keyword evidence="7" id="KW-0808">Transferase</keyword>
<dbReference type="InterPro" id="IPR001610">
    <property type="entry name" value="PAC"/>
</dbReference>
<evidence type="ECO:0000256" key="20">
    <source>
        <dbReference type="ARBA" id="ARBA00032637"/>
    </source>
</evidence>
<reference evidence="28" key="1">
    <citation type="submission" date="2020-10" db="EMBL/GenBank/DDBJ databases">
        <authorList>
            <person name="Castelo-Branco R."/>
            <person name="Eusebio N."/>
            <person name="Adriana R."/>
            <person name="Vieira A."/>
            <person name="Brugerolle De Fraissinette N."/>
            <person name="Rezende De Castro R."/>
            <person name="Schneider M.P."/>
            <person name="Vasconcelos V."/>
            <person name="Leao P.N."/>
        </authorList>
    </citation>
    <scope>NUCLEOTIDE SEQUENCE</scope>
    <source>
        <strain evidence="28">LEGE 11467</strain>
    </source>
</reference>
<evidence type="ECO:0000256" key="12">
    <source>
        <dbReference type="ARBA" id="ARBA00022840"/>
    </source>
</evidence>
<feature type="domain" description="Guanylate cyclase" evidence="26">
    <location>
        <begin position="762"/>
        <end position="889"/>
    </location>
</feature>
<dbReference type="PANTHER" id="PTHR11920">
    <property type="entry name" value="GUANYLYL CYCLASE"/>
    <property type="match status" value="1"/>
</dbReference>
<dbReference type="PROSITE" id="PS50885">
    <property type="entry name" value="HAMP"/>
    <property type="match status" value="1"/>
</dbReference>
<dbReference type="SUPFAM" id="SSF103190">
    <property type="entry name" value="Sensory domain-like"/>
    <property type="match status" value="1"/>
</dbReference>
<evidence type="ECO:0000256" key="14">
    <source>
        <dbReference type="ARBA" id="ARBA00022989"/>
    </source>
</evidence>
<dbReference type="GO" id="GO:0005524">
    <property type="term" value="F:ATP binding"/>
    <property type="evidence" value="ECO:0007669"/>
    <property type="project" value="UniProtKB-KW"/>
</dbReference>
<dbReference type="GO" id="GO:0004016">
    <property type="term" value="F:adenylate cyclase activity"/>
    <property type="evidence" value="ECO:0007669"/>
    <property type="project" value="UniProtKB-EC"/>
</dbReference>
<dbReference type="InterPro" id="IPR000014">
    <property type="entry name" value="PAS"/>
</dbReference>
<dbReference type="SUPFAM" id="SSF55785">
    <property type="entry name" value="PYP-like sensor domain (PAS domain)"/>
    <property type="match status" value="2"/>
</dbReference>
<organism evidence="28 29">
    <name type="scientific">Zarconia navalis LEGE 11467</name>
    <dbReference type="NCBI Taxonomy" id="1828826"/>
    <lineage>
        <taxon>Bacteria</taxon>
        <taxon>Bacillati</taxon>
        <taxon>Cyanobacteriota</taxon>
        <taxon>Cyanophyceae</taxon>
        <taxon>Oscillatoriophycideae</taxon>
        <taxon>Oscillatoriales</taxon>
        <taxon>Oscillatoriales incertae sedis</taxon>
        <taxon>Zarconia</taxon>
        <taxon>Zarconia navalis</taxon>
    </lineage>
</organism>
<keyword evidence="29" id="KW-1185">Reference proteome</keyword>
<feature type="coiled-coil region" evidence="23">
    <location>
        <begin position="426"/>
        <end position="460"/>
    </location>
</feature>
<evidence type="ECO:0000256" key="4">
    <source>
        <dbReference type="ARBA" id="ARBA00021420"/>
    </source>
</evidence>
<keyword evidence="9" id="KW-0479">Metal-binding</keyword>
<dbReference type="InterPro" id="IPR029151">
    <property type="entry name" value="Sensor-like_sf"/>
</dbReference>
<keyword evidence="11" id="KW-0418">Kinase</keyword>
<proteinExistence type="inferred from homology"/>
<evidence type="ECO:0000256" key="1">
    <source>
        <dbReference type="ARBA" id="ARBA00001593"/>
    </source>
</evidence>
<dbReference type="GO" id="GO:0000160">
    <property type="term" value="P:phosphorelay signal transduction system"/>
    <property type="evidence" value="ECO:0007669"/>
    <property type="project" value="UniProtKB-KW"/>
</dbReference>
<dbReference type="AlphaFoldDB" id="A0A928VXU0"/>
<evidence type="ECO:0000256" key="7">
    <source>
        <dbReference type="ARBA" id="ARBA00022679"/>
    </source>
</evidence>
<dbReference type="EMBL" id="JADEXN010000057">
    <property type="protein sequence ID" value="MBE9040123.1"/>
    <property type="molecule type" value="Genomic_DNA"/>
</dbReference>
<dbReference type="NCBIfam" id="TIGR00229">
    <property type="entry name" value="sensory_box"/>
    <property type="match status" value="2"/>
</dbReference>
<keyword evidence="14 24" id="KW-1133">Transmembrane helix</keyword>
<dbReference type="Pfam" id="PF00672">
    <property type="entry name" value="HAMP"/>
    <property type="match status" value="1"/>
</dbReference>
<dbReference type="Proteomes" id="UP000621799">
    <property type="component" value="Unassembled WGS sequence"/>
</dbReference>
<feature type="domain" description="PAC" evidence="25">
    <location>
        <begin position="527"/>
        <end position="582"/>
    </location>
</feature>
<dbReference type="GO" id="GO:0046872">
    <property type="term" value="F:metal ion binding"/>
    <property type="evidence" value="ECO:0007669"/>
    <property type="project" value="UniProtKB-KW"/>
</dbReference>
<evidence type="ECO:0000256" key="10">
    <source>
        <dbReference type="ARBA" id="ARBA00022741"/>
    </source>
</evidence>
<keyword evidence="13" id="KW-0460">Magnesium</keyword>
<dbReference type="PROSITE" id="PS00452">
    <property type="entry name" value="GUANYLATE_CYCLASE_1"/>
    <property type="match status" value="1"/>
</dbReference>
<evidence type="ECO:0000256" key="19">
    <source>
        <dbReference type="ARBA" id="ARBA00032597"/>
    </source>
</evidence>
<feature type="domain" description="PAC" evidence="25">
    <location>
        <begin position="656"/>
        <end position="712"/>
    </location>
</feature>
<accession>A0A928VXU0</accession>
<evidence type="ECO:0000256" key="22">
    <source>
        <dbReference type="RuleBase" id="RU000405"/>
    </source>
</evidence>
<dbReference type="InterPro" id="IPR050401">
    <property type="entry name" value="Cyclic_nucleotide_synthase"/>
</dbReference>
<keyword evidence="23" id="KW-0175">Coiled coil</keyword>
<evidence type="ECO:0000256" key="5">
    <source>
        <dbReference type="ARBA" id="ARBA00022475"/>
    </source>
</evidence>
<name>A0A928VXU0_9CYAN</name>
<evidence type="ECO:0000259" key="25">
    <source>
        <dbReference type="PROSITE" id="PS50113"/>
    </source>
</evidence>
<dbReference type="Pfam" id="PF08448">
    <property type="entry name" value="PAS_4"/>
    <property type="match status" value="2"/>
</dbReference>
<dbReference type="InterPro" id="IPR013656">
    <property type="entry name" value="PAS_4"/>
</dbReference>
<comment type="similarity">
    <text evidence="22">Belongs to the adenylyl cyclase class-4/guanylyl cyclase family.</text>
</comment>
<evidence type="ECO:0000256" key="13">
    <source>
        <dbReference type="ARBA" id="ARBA00022842"/>
    </source>
</evidence>